<sequence length="737" mass="74951">MPNTGSENKVLWVPTSITSARLKRALLATRTTPLLNTMARQFAAGVDSAILDTDLSLAIFNGPLTLDMPPPRDEEPVVTVKAEEAVPEPSKQTPPTPVEVEGDAAKTVLPTPPGAFNFSGPLPAGWEAFKNAPYKPLVIEPPRPGAGRHGHRHASGERSAVKGRESHLKQQSEVAPEQETVSFSNTPSSNAGVGPQTTSLFGTPPVKTDLPPLPPPNAQAQKAPVWPSLSPAAHAPVTPLGSIPPLPRKDFLGSLPPVKKDSIDAPQFLIPANNAPSGFVPLLGKQAQGPTAAELQEKAKQAWGNLGSSKSSSSAPSLTWKPPLPTLPSIPVASAAAAPQLPAAWKAALDAQTKPSTPAAPSRSPAAETTRPSEVERTAESVKQEVKPSAPNATAAVDRLSPPPRIANEPITPSIEQGPPKSPDPSTKKAFDFSSFTKNAAAGPKPSGLPSFSDLLKNSGVSLSSAGVANAEPQVSESDALINAPTTPPQAASPNPSLSGIRSPPLQALFGAKSSAAPKSAFGAGGFGMPTSTPAASASAQSAFGPGGLGIAPASSTSAGAVSTSGQGGSGTHSAAPATSTGFKSAFGPGGVGTPAASDGSTTPPGAKSPSPAPIGGTFGMHSGGASGTFGIAAGPTRSLFAKPEGWTPPASSSSNGNIFKPVNVPIPTGVSGNPDWAKRLANSNADEDEDEDEDEDAEGEEDNSYDDYQDEGDYGAYGRDLSDLEEADEEYEVVDE</sequence>
<protein>
    <submittedName>
        <fullName evidence="2">Uncharacterized protein</fullName>
    </submittedName>
</protein>
<feature type="compositionally biased region" description="Gly residues" evidence="1">
    <location>
        <begin position="617"/>
        <end position="628"/>
    </location>
</feature>
<feature type="region of interest" description="Disordered" evidence="1">
    <location>
        <begin position="290"/>
        <end position="330"/>
    </location>
</feature>
<dbReference type="STRING" id="1330018.A0A167R7Z2"/>
<dbReference type="EMBL" id="KV417269">
    <property type="protein sequence ID" value="KZP00651.1"/>
    <property type="molecule type" value="Genomic_DNA"/>
</dbReference>
<evidence type="ECO:0000313" key="3">
    <source>
        <dbReference type="Proteomes" id="UP000076738"/>
    </source>
</evidence>
<feature type="region of interest" description="Disordered" evidence="1">
    <location>
        <begin position="346"/>
        <end position="737"/>
    </location>
</feature>
<keyword evidence="3" id="KW-1185">Reference proteome</keyword>
<gene>
    <name evidence="2" type="ORF">CALVIDRAFT_283607</name>
</gene>
<feature type="compositionally biased region" description="Basic and acidic residues" evidence="1">
    <location>
        <begin position="154"/>
        <end position="170"/>
    </location>
</feature>
<feature type="compositionally biased region" description="Low complexity" evidence="1">
    <location>
        <begin position="554"/>
        <end position="565"/>
    </location>
</feature>
<feature type="compositionally biased region" description="Low complexity" evidence="1">
    <location>
        <begin position="308"/>
        <end position="317"/>
    </location>
</feature>
<feature type="region of interest" description="Disordered" evidence="1">
    <location>
        <begin position="141"/>
        <end position="206"/>
    </location>
</feature>
<feature type="compositionally biased region" description="Acidic residues" evidence="1">
    <location>
        <begin position="686"/>
        <end position="714"/>
    </location>
</feature>
<name>A0A167R7Z2_CALVF</name>
<evidence type="ECO:0000313" key="2">
    <source>
        <dbReference type="EMBL" id="KZP00651.1"/>
    </source>
</evidence>
<organism evidence="2 3">
    <name type="scientific">Calocera viscosa (strain TUFC12733)</name>
    <dbReference type="NCBI Taxonomy" id="1330018"/>
    <lineage>
        <taxon>Eukaryota</taxon>
        <taxon>Fungi</taxon>
        <taxon>Dikarya</taxon>
        <taxon>Basidiomycota</taxon>
        <taxon>Agaricomycotina</taxon>
        <taxon>Dacrymycetes</taxon>
        <taxon>Dacrymycetales</taxon>
        <taxon>Dacrymycetaceae</taxon>
        <taxon>Calocera</taxon>
    </lineage>
</organism>
<reference evidence="2 3" key="1">
    <citation type="journal article" date="2016" name="Mol. Biol. Evol.">
        <title>Comparative Genomics of Early-Diverging Mushroom-Forming Fungi Provides Insights into the Origins of Lignocellulose Decay Capabilities.</title>
        <authorList>
            <person name="Nagy L.G."/>
            <person name="Riley R."/>
            <person name="Tritt A."/>
            <person name="Adam C."/>
            <person name="Daum C."/>
            <person name="Floudas D."/>
            <person name="Sun H."/>
            <person name="Yadav J.S."/>
            <person name="Pangilinan J."/>
            <person name="Larsson K.H."/>
            <person name="Matsuura K."/>
            <person name="Barry K."/>
            <person name="Labutti K."/>
            <person name="Kuo R."/>
            <person name="Ohm R.A."/>
            <person name="Bhattacharya S.S."/>
            <person name="Shirouzu T."/>
            <person name="Yoshinaga Y."/>
            <person name="Martin F.M."/>
            <person name="Grigoriev I.V."/>
            <person name="Hibbett D.S."/>
        </authorList>
    </citation>
    <scope>NUCLEOTIDE SEQUENCE [LARGE SCALE GENOMIC DNA]</scope>
    <source>
        <strain evidence="2 3">TUFC12733</strain>
    </source>
</reference>
<feature type="compositionally biased region" description="Polar residues" evidence="1">
    <location>
        <begin position="489"/>
        <end position="500"/>
    </location>
</feature>
<evidence type="ECO:0000256" key="1">
    <source>
        <dbReference type="SAM" id="MobiDB-lite"/>
    </source>
</evidence>
<feature type="compositionally biased region" description="Polar residues" evidence="1">
    <location>
        <begin position="171"/>
        <end position="201"/>
    </location>
</feature>
<feature type="compositionally biased region" description="Acidic residues" evidence="1">
    <location>
        <begin position="724"/>
        <end position="737"/>
    </location>
</feature>
<feature type="compositionally biased region" description="Low complexity" evidence="1">
    <location>
        <begin position="346"/>
        <end position="370"/>
    </location>
</feature>
<feature type="compositionally biased region" description="Basic and acidic residues" evidence="1">
    <location>
        <begin position="371"/>
        <end position="386"/>
    </location>
</feature>
<dbReference type="Proteomes" id="UP000076738">
    <property type="component" value="Unassembled WGS sequence"/>
</dbReference>
<feature type="compositionally biased region" description="Polar residues" evidence="1">
    <location>
        <begin position="459"/>
        <end position="477"/>
    </location>
</feature>
<accession>A0A167R7Z2</accession>
<dbReference type="AlphaFoldDB" id="A0A167R7Z2"/>
<proteinExistence type="predicted"/>
<feature type="compositionally biased region" description="Low complexity" evidence="1">
    <location>
        <begin position="530"/>
        <end position="543"/>
    </location>
</feature>